<evidence type="ECO:0000256" key="5">
    <source>
        <dbReference type="ARBA" id="ARBA00023237"/>
    </source>
</evidence>
<gene>
    <name evidence="8" type="ORF">DI598_05290</name>
</gene>
<dbReference type="PROSITE" id="PS51257">
    <property type="entry name" value="PROKAR_LIPOPROTEIN"/>
    <property type="match status" value="1"/>
</dbReference>
<evidence type="ECO:0000259" key="7">
    <source>
        <dbReference type="Pfam" id="PF14322"/>
    </source>
</evidence>
<protein>
    <submittedName>
        <fullName evidence="8">RagB/SusD family nutrient uptake outer membrane protein</fullName>
    </submittedName>
</protein>
<evidence type="ECO:0000259" key="6">
    <source>
        <dbReference type="Pfam" id="PF07980"/>
    </source>
</evidence>
<keyword evidence="4" id="KW-0472">Membrane</keyword>
<keyword evidence="3" id="KW-0732">Signal</keyword>
<dbReference type="Gene3D" id="1.25.40.390">
    <property type="match status" value="1"/>
</dbReference>
<dbReference type="Proteomes" id="UP000249645">
    <property type="component" value="Unassembled WGS sequence"/>
</dbReference>
<evidence type="ECO:0000256" key="3">
    <source>
        <dbReference type="ARBA" id="ARBA00022729"/>
    </source>
</evidence>
<evidence type="ECO:0000256" key="1">
    <source>
        <dbReference type="ARBA" id="ARBA00004442"/>
    </source>
</evidence>
<evidence type="ECO:0000313" key="8">
    <source>
        <dbReference type="EMBL" id="PZP50568.1"/>
    </source>
</evidence>
<feature type="domain" description="SusD-like N-terminal" evidence="7">
    <location>
        <begin position="91"/>
        <end position="224"/>
    </location>
</feature>
<dbReference type="InterPro" id="IPR011990">
    <property type="entry name" value="TPR-like_helical_dom_sf"/>
</dbReference>
<name>A0A2W5F580_9SPHI</name>
<dbReference type="AlphaFoldDB" id="A0A2W5F580"/>
<feature type="domain" description="RagB/SusD" evidence="6">
    <location>
        <begin position="327"/>
        <end position="504"/>
    </location>
</feature>
<dbReference type="InterPro" id="IPR012944">
    <property type="entry name" value="SusD_RagB_dom"/>
</dbReference>
<dbReference type="Pfam" id="PF07980">
    <property type="entry name" value="SusD_RagB"/>
    <property type="match status" value="1"/>
</dbReference>
<evidence type="ECO:0000313" key="9">
    <source>
        <dbReference type="Proteomes" id="UP000249645"/>
    </source>
</evidence>
<sequence length="506" mass="55185">MKKLLFSILIIAGLVSSCNKTLTEDPNGQIIGENAITTLPALQAAVTGMYKPLQNAYTSGIASAALNAVVMGSDDITTHPVSNKAELREMDQFVPSNVNSRIKIVWLGFYQSIQNSNNVINSYKNVVADSATVAKLAGEAYFLRAFSYYWLVRLFGNIPLMTTPILTDDDADKYLTISKSTPAEVYAVIESDLKMAEVMLPNAKPAPGKPNAGTAKALLADVYLTEGGYPIKDASKYALAASKANEVITSKSTYGFDTSSLANIWSGLSSSINLPEDVFALQFNSSVAASANSVYGRSSMPSDISGWDDYLSEINFYFSFPSGKRKQYTFEDTAVSNDGKTKVFWQNNLINHPYYKKFRINTATAVNVVVSNTDQELRLIRYAHVLLTYAEASARATGSVSTDAYNALNIVRKRAGLANLVTGLSGSVFADSVVNERKWEFAGEYTRWFDLIRLEQVESANANKFNGTLPNGKTASDLAPLTTITKSQYWLPIPFGDVQLNPNLGN</sequence>
<evidence type="ECO:0000256" key="4">
    <source>
        <dbReference type="ARBA" id="ARBA00023136"/>
    </source>
</evidence>
<reference evidence="8 9" key="1">
    <citation type="submission" date="2017-11" db="EMBL/GenBank/DDBJ databases">
        <title>Infants hospitalized years apart are colonized by the same room-sourced microbial strains.</title>
        <authorList>
            <person name="Brooks B."/>
            <person name="Olm M.R."/>
            <person name="Firek B.A."/>
            <person name="Baker R."/>
            <person name="Thomas B.C."/>
            <person name="Morowitz M.J."/>
            <person name="Banfield J.F."/>
        </authorList>
    </citation>
    <scope>NUCLEOTIDE SEQUENCE [LARGE SCALE GENOMIC DNA]</scope>
    <source>
        <strain evidence="8">S2_009_000_R2_76</strain>
    </source>
</reference>
<dbReference type="GO" id="GO:0009279">
    <property type="term" value="C:cell outer membrane"/>
    <property type="evidence" value="ECO:0007669"/>
    <property type="project" value="UniProtKB-SubCell"/>
</dbReference>
<comment type="similarity">
    <text evidence="2">Belongs to the SusD family.</text>
</comment>
<comment type="caution">
    <text evidence="8">The sequence shown here is derived from an EMBL/GenBank/DDBJ whole genome shotgun (WGS) entry which is preliminary data.</text>
</comment>
<accession>A0A2W5F580</accession>
<proteinExistence type="inferred from homology"/>
<dbReference type="InterPro" id="IPR033985">
    <property type="entry name" value="SusD-like_N"/>
</dbReference>
<keyword evidence="5" id="KW-0998">Cell outer membrane</keyword>
<dbReference type="Pfam" id="PF14322">
    <property type="entry name" value="SusD-like_3"/>
    <property type="match status" value="1"/>
</dbReference>
<dbReference type="SUPFAM" id="SSF48452">
    <property type="entry name" value="TPR-like"/>
    <property type="match status" value="1"/>
</dbReference>
<dbReference type="EMBL" id="QFOI01000062">
    <property type="protein sequence ID" value="PZP50568.1"/>
    <property type="molecule type" value="Genomic_DNA"/>
</dbReference>
<evidence type="ECO:0000256" key="2">
    <source>
        <dbReference type="ARBA" id="ARBA00006275"/>
    </source>
</evidence>
<organism evidence="8 9">
    <name type="scientific">Pseudopedobacter saltans</name>
    <dbReference type="NCBI Taxonomy" id="151895"/>
    <lineage>
        <taxon>Bacteria</taxon>
        <taxon>Pseudomonadati</taxon>
        <taxon>Bacteroidota</taxon>
        <taxon>Sphingobacteriia</taxon>
        <taxon>Sphingobacteriales</taxon>
        <taxon>Sphingobacteriaceae</taxon>
        <taxon>Pseudopedobacter</taxon>
    </lineage>
</organism>
<comment type="subcellular location">
    <subcellularLocation>
        <location evidence="1">Cell outer membrane</location>
    </subcellularLocation>
</comment>